<evidence type="ECO:0000313" key="2">
    <source>
        <dbReference type="EMBL" id="VAW91661.1"/>
    </source>
</evidence>
<evidence type="ECO:0000256" key="1">
    <source>
        <dbReference type="SAM" id="Phobius"/>
    </source>
</evidence>
<name>A0A3B0ZJ39_9ZZZZ</name>
<keyword evidence="1" id="KW-0472">Membrane</keyword>
<gene>
    <name evidence="2" type="ORF">MNBD_GAMMA21-2763</name>
</gene>
<organism evidence="2">
    <name type="scientific">hydrothermal vent metagenome</name>
    <dbReference type="NCBI Taxonomy" id="652676"/>
    <lineage>
        <taxon>unclassified sequences</taxon>
        <taxon>metagenomes</taxon>
        <taxon>ecological metagenomes</taxon>
    </lineage>
</organism>
<keyword evidence="1" id="KW-1133">Transmembrane helix</keyword>
<dbReference type="EMBL" id="UOFR01000013">
    <property type="protein sequence ID" value="VAW91661.1"/>
    <property type="molecule type" value="Genomic_DNA"/>
</dbReference>
<accession>A0A3B0ZJ39</accession>
<reference evidence="2" key="1">
    <citation type="submission" date="2018-06" db="EMBL/GenBank/DDBJ databases">
        <authorList>
            <person name="Zhirakovskaya E."/>
        </authorList>
    </citation>
    <scope>NUCLEOTIDE SEQUENCE</scope>
</reference>
<proteinExistence type="predicted"/>
<keyword evidence="1" id="KW-0812">Transmembrane</keyword>
<protein>
    <submittedName>
        <fullName evidence="2">MSHA biogenesis protein MshP</fullName>
    </submittedName>
</protein>
<sequence length="137" mass="14254">MSCKYCRPTQQKGFSLPAAIFILVIMALLAAAVVSLFDKGNKGVTQEVLSTRAFYAAESGAQYVLGQIFSLSGGAANCAPTSSLSFNANGFAGCSSSMTCSSRIISGEIYFTIISSGSCAAGSDRAVREIELQARNP</sequence>
<feature type="transmembrane region" description="Helical" evidence="1">
    <location>
        <begin position="14"/>
        <end position="37"/>
    </location>
</feature>
<dbReference type="AlphaFoldDB" id="A0A3B0ZJ39"/>